<name>A0ABW8ARB8_9ACTN</name>
<comment type="caution">
    <text evidence="2">The sequence shown here is derived from an EMBL/GenBank/DDBJ whole genome shotgun (WGS) entry which is preliminary data.</text>
</comment>
<dbReference type="RefSeq" id="WP_398283137.1">
    <property type="nucleotide sequence ID" value="NZ_JBITLV010000006.1"/>
</dbReference>
<accession>A0ABW8ARB8</accession>
<evidence type="ECO:0000256" key="1">
    <source>
        <dbReference type="SAM" id="MobiDB-lite"/>
    </source>
</evidence>
<feature type="region of interest" description="Disordered" evidence="1">
    <location>
        <begin position="398"/>
        <end position="441"/>
    </location>
</feature>
<protein>
    <recommendedName>
        <fullName evidence="4">Sulfotransferase family protein</fullName>
    </recommendedName>
</protein>
<reference evidence="2 3" key="1">
    <citation type="submission" date="2024-10" db="EMBL/GenBank/DDBJ databases">
        <title>The Natural Products Discovery Center: Release of the First 8490 Sequenced Strains for Exploring Actinobacteria Biosynthetic Diversity.</title>
        <authorList>
            <person name="Kalkreuter E."/>
            <person name="Kautsar S.A."/>
            <person name="Yang D."/>
            <person name="Bader C.D."/>
            <person name="Teijaro C.N."/>
            <person name="Fluegel L."/>
            <person name="Davis C.M."/>
            <person name="Simpson J.R."/>
            <person name="Lauterbach L."/>
            <person name="Steele A.D."/>
            <person name="Gui C."/>
            <person name="Meng S."/>
            <person name="Li G."/>
            <person name="Viehrig K."/>
            <person name="Ye F."/>
            <person name="Su P."/>
            <person name="Kiefer A.F."/>
            <person name="Nichols A."/>
            <person name="Cepeda A.J."/>
            <person name="Yan W."/>
            <person name="Fan B."/>
            <person name="Jiang Y."/>
            <person name="Adhikari A."/>
            <person name="Zheng C.-J."/>
            <person name="Schuster L."/>
            <person name="Cowan T.M."/>
            <person name="Smanski M.J."/>
            <person name="Chevrette M.G."/>
            <person name="De Carvalho L.P.S."/>
            <person name="Shen B."/>
        </authorList>
    </citation>
    <scope>NUCLEOTIDE SEQUENCE [LARGE SCALE GENOMIC DNA]</scope>
    <source>
        <strain evidence="2 3">NPDC049639</strain>
    </source>
</reference>
<keyword evidence="3" id="KW-1185">Reference proteome</keyword>
<sequence>MTENVRGVKTEGLELLVEPRIPADAVGDTQGDSPVPPVPPVPEGALLLHIGVPKTGTTAIQNAFGTLAQQSPGRLAELGMRMPGTPLQQARGALSAVGSLVGYGGAGRKPYGAHHWQGLLDQLAENGPARPGALRQFVSSEYFCEARPKQVKQVVADLAGYDPHVVVTLRPLARILPSAWQQYLKSGHQLPYEEWLHAVLDDPPRKDVTPSFWRRHDHGAVVSRWAGAVGADRTVVMVLDPTDRELIYRSFAHLMALPDGLLREGGATREGLENRSMTAAESELFRQINVVLRSSAMPWDDYAHLVRYGAIARAVRNGTPPDAETALRTPQWALDRAAELGGRYVEAIRASGARVIGDLELLAAPPAPARPAVDVETVPVTVAVEALLGAVARSTRGESWFETEQVEPSETDGLGAGAADGEGDASRTEVRTHGRAVRDSTPIGRLTTGELLTVVRARVARGVRRRYLKAKFTARRRGR</sequence>
<dbReference type="EMBL" id="JBITLV010000006">
    <property type="protein sequence ID" value="MFI7588935.1"/>
    <property type="molecule type" value="Genomic_DNA"/>
</dbReference>
<feature type="compositionally biased region" description="Basic and acidic residues" evidence="1">
    <location>
        <begin position="424"/>
        <end position="438"/>
    </location>
</feature>
<evidence type="ECO:0000313" key="3">
    <source>
        <dbReference type="Proteomes" id="UP001612915"/>
    </source>
</evidence>
<gene>
    <name evidence="2" type="ORF">ACIB24_17865</name>
</gene>
<organism evidence="2 3">
    <name type="scientific">Spongisporangium articulatum</name>
    <dbReference type="NCBI Taxonomy" id="3362603"/>
    <lineage>
        <taxon>Bacteria</taxon>
        <taxon>Bacillati</taxon>
        <taxon>Actinomycetota</taxon>
        <taxon>Actinomycetes</taxon>
        <taxon>Kineosporiales</taxon>
        <taxon>Kineosporiaceae</taxon>
        <taxon>Spongisporangium</taxon>
    </lineage>
</organism>
<evidence type="ECO:0008006" key="4">
    <source>
        <dbReference type="Google" id="ProtNLM"/>
    </source>
</evidence>
<proteinExistence type="predicted"/>
<dbReference type="Proteomes" id="UP001612915">
    <property type="component" value="Unassembled WGS sequence"/>
</dbReference>
<evidence type="ECO:0000313" key="2">
    <source>
        <dbReference type="EMBL" id="MFI7588935.1"/>
    </source>
</evidence>
<dbReference type="SUPFAM" id="SSF52540">
    <property type="entry name" value="P-loop containing nucleoside triphosphate hydrolases"/>
    <property type="match status" value="1"/>
</dbReference>
<dbReference type="InterPro" id="IPR027417">
    <property type="entry name" value="P-loop_NTPase"/>
</dbReference>